<organism evidence="2">
    <name type="scientific">viral metagenome</name>
    <dbReference type="NCBI Taxonomy" id="1070528"/>
    <lineage>
        <taxon>unclassified sequences</taxon>
        <taxon>metagenomes</taxon>
        <taxon>organismal metagenomes</taxon>
    </lineage>
</organism>
<protein>
    <recommendedName>
        <fullName evidence="3">Phage tail collar domain-containing protein</fullName>
    </recommendedName>
</protein>
<evidence type="ECO:0000313" key="2">
    <source>
        <dbReference type="EMBL" id="QHS96558.1"/>
    </source>
</evidence>
<dbReference type="AlphaFoldDB" id="A0A6C0BYV0"/>
<dbReference type="SUPFAM" id="SSF88874">
    <property type="entry name" value="Receptor-binding domain of short tail fibre protein gp12"/>
    <property type="match status" value="1"/>
</dbReference>
<feature type="compositionally biased region" description="Low complexity" evidence="1">
    <location>
        <begin position="246"/>
        <end position="269"/>
    </location>
</feature>
<feature type="region of interest" description="Disordered" evidence="1">
    <location>
        <begin position="238"/>
        <end position="269"/>
    </location>
</feature>
<sequence length="286" mass="31053">MDFKKTIGGVTHKLSIDPSGIDICGNGHVNINTDTSKIHINCNHIDIDASSSIVGSFDLCYNDVYLDISKNLLQEGINIGGIIPLHGVIMWSGSQLEIPEGWALCDGGNVLSDGVTMATPDMTGQFLIGGDDNTVNTLQGNANYYINNANMPQHQHPFGPINTASSNANHYHGTTLSSWSIGNRSEDVHHHTYDSQPQSMQYMSNWLTYNHANHPTHFRYGNTAGFYTGTSNAYHSHNFSRPGKYTGSQSHSHTHPGTSGSTSQTGAGTPIKNTPSFYVLAFIIKI</sequence>
<reference evidence="2" key="1">
    <citation type="journal article" date="2020" name="Nature">
        <title>Giant virus diversity and host interactions through global metagenomics.</title>
        <authorList>
            <person name="Schulz F."/>
            <person name="Roux S."/>
            <person name="Paez-Espino D."/>
            <person name="Jungbluth S."/>
            <person name="Walsh D.A."/>
            <person name="Denef V.J."/>
            <person name="McMahon K.D."/>
            <person name="Konstantinidis K.T."/>
            <person name="Eloe-Fadrosh E.A."/>
            <person name="Kyrpides N.C."/>
            <person name="Woyke T."/>
        </authorList>
    </citation>
    <scope>NUCLEOTIDE SEQUENCE</scope>
    <source>
        <strain evidence="2">GVMAG-M-3300020166-18</strain>
    </source>
</reference>
<dbReference type="EMBL" id="MN739271">
    <property type="protein sequence ID" value="QHS96558.1"/>
    <property type="molecule type" value="Genomic_DNA"/>
</dbReference>
<proteinExistence type="predicted"/>
<evidence type="ECO:0000256" key="1">
    <source>
        <dbReference type="SAM" id="MobiDB-lite"/>
    </source>
</evidence>
<name>A0A6C0BYV0_9ZZZZ</name>
<evidence type="ECO:0008006" key="3">
    <source>
        <dbReference type="Google" id="ProtNLM"/>
    </source>
</evidence>
<accession>A0A6C0BYV0</accession>